<reference evidence="8 9" key="1">
    <citation type="journal article" date="2013" name="Int. J. Syst. Evol. Microbiol.">
        <title>Marinoscillum luteum sp. nov., isolated from marine sediment.</title>
        <authorList>
            <person name="Cha I.T."/>
            <person name="Park S.J."/>
            <person name="Kim S.J."/>
            <person name="Kim J.G."/>
            <person name="Jung M.Y."/>
            <person name="Shin K.S."/>
            <person name="Kwon K.K."/>
            <person name="Yang S.H."/>
            <person name="Seo Y.S."/>
            <person name="Rhee S.K."/>
        </authorList>
    </citation>
    <scope>NUCLEOTIDE SEQUENCE [LARGE SCALE GENOMIC DNA]</scope>
    <source>
        <strain evidence="8 9">KCTC 23939</strain>
    </source>
</reference>
<dbReference type="InterPro" id="IPR013324">
    <property type="entry name" value="RNA_pol_sigma_r3/r4-like"/>
</dbReference>
<dbReference type="NCBIfam" id="TIGR02937">
    <property type="entry name" value="sigma70-ECF"/>
    <property type="match status" value="1"/>
</dbReference>
<evidence type="ECO:0000256" key="3">
    <source>
        <dbReference type="ARBA" id="ARBA00023082"/>
    </source>
</evidence>
<name>A0ABW7N783_9BACT</name>
<feature type="coiled-coil region" evidence="5">
    <location>
        <begin position="142"/>
        <end position="169"/>
    </location>
</feature>
<keyword evidence="4" id="KW-0804">Transcription</keyword>
<dbReference type="InterPro" id="IPR013325">
    <property type="entry name" value="RNA_pol_sigma_r2"/>
</dbReference>
<dbReference type="SUPFAM" id="SSF88946">
    <property type="entry name" value="Sigma2 domain of RNA polymerase sigma factors"/>
    <property type="match status" value="1"/>
</dbReference>
<comment type="caution">
    <text evidence="8">The sequence shown here is derived from an EMBL/GenBank/DDBJ whole genome shotgun (WGS) entry which is preliminary data.</text>
</comment>
<gene>
    <name evidence="8" type="ORF">ACHKAR_03995</name>
</gene>
<keyword evidence="5" id="KW-0175">Coiled coil</keyword>
<comment type="similarity">
    <text evidence="1">Belongs to the sigma-70 factor family. ECF subfamily.</text>
</comment>
<evidence type="ECO:0000256" key="5">
    <source>
        <dbReference type="SAM" id="Coils"/>
    </source>
</evidence>
<dbReference type="Gene3D" id="1.10.10.10">
    <property type="entry name" value="Winged helix-like DNA-binding domain superfamily/Winged helix DNA-binding domain"/>
    <property type="match status" value="1"/>
</dbReference>
<evidence type="ECO:0000313" key="9">
    <source>
        <dbReference type="Proteomes" id="UP001610063"/>
    </source>
</evidence>
<evidence type="ECO:0000256" key="2">
    <source>
        <dbReference type="ARBA" id="ARBA00023015"/>
    </source>
</evidence>
<dbReference type="Proteomes" id="UP001610063">
    <property type="component" value="Unassembled WGS sequence"/>
</dbReference>
<sequence>MVENMHPPIQAIWKDLHLELDKFINSKVNDSDLSKDLLQEVFLKVHQKVHTLRSTERLTSWVYQITRNTISDHFRKENKHLTAELPLLLAEAPEDEPLYARLANCVNSKIAQLPPKYRDAVLLTSFQDWSQQQLADTLDISLSGAKSRVQRARQQLKEALLNCDNLESTNAGQPIDYSGD</sequence>
<evidence type="ECO:0000259" key="6">
    <source>
        <dbReference type="Pfam" id="PF04542"/>
    </source>
</evidence>
<dbReference type="CDD" id="cd06171">
    <property type="entry name" value="Sigma70_r4"/>
    <property type="match status" value="1"/>
</dbReference>
<dbReference type="InterPro" id="IPR014284">
    <property type="entry name" value="RNA_pol_sigma-70_dom"/>
</dbReference>
<proteinExistence type="inferred from homology"/>
<dbReference type="InterPro" id="IPR007627">
    <property type="entry name" value="RNA_pol_sigma70_r2"/>
</dbReference>
<dbReference type="SUPFAM" id="SSF88659">
    <property type="entry name" value="Sigma3 and sigma4 domains of RNA polymerase sigma factors"/>
    <property type="match status" value="1"/>
</dbReference>
<dbReference type="RefSeq" id="WP_395416271.1">
    <property type="nucleotide sequence ID" value="NZ_JBIPKE010000012.1"/>
</dbReference>
<keyword evidence="9" id="KW-1185">Reference proteome</keyword>
<dbReference type="InterPro" id="IPR013249">
    <property type="entry name" value="RNA_pol_sigma70_r4_t2"/>
</dbReference>
<dbReference type="Gene3D" id="1.10.1740.10">
    <property type="match status" value="1"/>
</dbReference>
<evidence type="ECO:0000256" key="1">
    <source>
        <dbReference type="ARBA" id="ARBA00010641"/>
    </source>
</evidence>
<dbReference type="Pfam" id="PF04542">
    <property type="entry name" value="Sigma70_r2"/>
    <property type="match status" value="1"/>
</dbReference>
<dbReference type="PANTHER" id="PTHR43133:SF62">
    <property type="entry name" value="RNA POLYMERASE SIGMA FACTOR SIGZ"/>
    <property type="match status" value="1"/>
</dbReference>
<evidence type="ECO:0000313" key="8">
    <source>
        <dbReference type="EMBL" id="MFH6982584.1"/>
    </source>
</evidence>
<dbReference type="EMBL" id="JBIPKE010000012">
    <property type="protein sequence ID" value="MFH6982584.1"/>
    <property type="molecule type" value="Genomic_DNA"/>
</dbReference>
<organism evidence="8 9">
    <name type="scientific">Marinoscillum luteum</name>
    <dbReference type="NCBI Taxonomy" id="861051"/>
    <lineage>
        <taxon>Bacteria</taxon>
        <taxon>Pseudomonadati</taxon>
        <taxon>Bacteroidota</taxon>
        <taxon>Cytophagia</taxon>
        <taxon>Cytophagales</taxon>
        <taxon>Reichenbachiellaceae</taxon>
        <taxon>Marinoscillum</taxon>
    </lineage>
</organism>
<evidence type="ECO:0000256" key="4">
    <source>
        <dbReference type="ARBA" id="ARBA00023163"/>
    </source>
</evidence>
<feature type="domain" description="RNA polymerase sigma factor 70 region 4 type 2" evidence="7">
    <location>
        <begin position="106"/>
        <end position="156"/>
    </location>
</feature>
<dbReference type="Pfam" id="PF08281">
    <property type="entry name" value="Sigma70_r4_2"/>
    <property type="match status" value="1"/>
</dbReference>
<feature type="domain" description="RNA polymerase sigma-70 region 2" evidence="6">
    <location>
        <begin position="22"/>
        <end position="79"/>
    </location>
</feature>
<evidence type="ECO:0000259" key="7">
    <source>
        <dbReference type="Pfam" id="PF08281"/>
    </source>
</evidence>
<dbReference type="InterPro" id="IPR039425">
    <property type="entry name" value="RNA_pol_sigma-70-like"/>
</dbReference>
<protein>
    <submittedName>
        <fullName evidence="8">Sigma-70 family RNA polymerase sigma factor</fullName>
    </submittedName>
</protein>
<keyword evidence="2" id="KW-0805">Transcription regulation</keyword>
<dbReference type="InterPro" id="IPR036388">
    <property type="entry name" value="WH-like_DNA-bd_sf"/>
</dbReference>
<accession>A0ABW7N783</accession>
<dbReference type="PANTHER" id="PTHR43133">
    <property type="entry name" value="RNA POLYMERASE ECF-TYPE SIGMA FACTO"/>
    <property type="match status" value="1"/>
</dbReference>
<keyword evidence="3" id="KW-0731">Sigma factor</keyword>